<reference evidence="2" key="1">
    <citation type="journal article" date="2022" name="Mol. Ecol. Resour.">
        <title>The genomes of chicory, endive, great burdock and yacon provide insights into Asteraceae palaeo-polyploidization history and plant inulin production.</title>
        <authorList>
            <person name="Fan W."/>
            <person name="Wang S."/>
            <person name="Wang H."/>
            <person name="Wang A."/>
            <person name="Jiang F."/>
            <person name="Liu H."/>
            <person name="Zhao H."/>
            <person name="Xu D."/>
            <person name="Zhang Y."/>
        </authorList>
    </citation>
    <scope>NUCLEOTIDE SEQUENCE [LARGE SCALE GENOMIC DNA]</scope>
    <source>
        <strain evidence="2">cv. Yunnan</strain>
    </source>
</reference>
<dbReference type="EMBL" id="CM042043">
    <property type="protein sequence ID" value="KAI3695061.1"/>
    <property type="molecule type" value="Genomic_DNA"/>
</dbReference>
<evidence type="ECO:0000313" key="1">
    <source>
        <dbReference type="EMBL" id="KAI3695061.1"/>
    </source>
</evidence>
<protein>
    <submittedName>
        <fullName evidence="1">Uncharacterized protein</fullName>
    </submittedName>
</protein>
<evidence type="ECO:0000313" key="2">
    <source>
        <dbReference type="Proteomes" id="UP001056120"/>
    </source>
</evidence>
<proteinExistence type="predicted"/>
<keyword evidence="2" id="KW-1185">Reference proteome</keyword>
<dbReference type="Proteomes" id="UP001056120">
    <property type="component" value="Linkage Group LG26"/>
</dbReference>
<accession>A0ACB8ZBD5</accession>
<name>A0ACB8ZBD5_9ASTR</name>
<sequence>MALGDGFDSHGDGAVLARGVARGGLAAMQGFGHGGDNEPTDLTHWALEGSTSIAKSTSGPGFQSQNN</sequence>
<reference evidence="1 2" key="2">
    <citation type="journal article" date="2022" name="Mol. Ecol. Resour.">
        <title>The genomes of chicory, endive, great burdock and yacon provide insights into Asteraceae paleo-polyploidization history and plant inulin production.</title>
        <authorList>
            <person name="Fan W."/>
            <person name="Wang S."/>
            <person name="Wang H."/>
            <person name="Wang A."/>
            <person name="Jiang F."/>
            <person name="Liu H."/>
            <person name="Zhao H."/>
            <person name="Xu D."/>
            <person name="Zhang Y."/>
        </authorList>
    </citation>
    <scope>NUCLEOTIDE SEQUENCE [LARGE SCALE GENOMIC DNA]</scope>
    <source>
        <strain evidence="2">cv. Yunnan</strain>
        <tissue evidence="1">Leaves</tissue>
    </source>
</reference>
<gene>
    <name evidence="1" type="ORF">L1987_78049</name>
</gene>
<comment type="caution">
    <text evidence="1">The sequence shown here is derived from an EMBL/GenBank/DDBJ whole genome shotgun (WGS) entry which is preliminary data.</text>
</comment>
<organism evidence="1 2">
    <name type="scientific">Smallanthus sonchifolius</name>
    <dbReference type="NCBI Taxonomy" id="185202"/>
    <lineage>
        <taxon>Eukaryota</taxon>
        <taxon>Viridiplantae</taxon>
        <taxon>Streptophyta</taxon>
        <taxon>Embryophyta</taxon>
        <taxon>Tracheophyta</taxon>
        <taxon>Spermatophyta</taxon>
        <taxon>Magnoliopsida</taxon>
        <taxon>eudicotyledons</taxon>
        <taxon>Gunneridae</taxon>
        <taxon>Pentapetalae</taxon>
        <taxon>asterids</taxon>
        <taxon>campanulids</taxon>
        <taxon>Asterales</taxon>
        <taxon>Asteraceae</taxon>
        <taxon>Asteroideae</taxon>
        <taxon>Heliantheae alliance</taxon>
        <taxon>Millerieae</taxon>
        <taxon>Smallanthus</taxon>
    </lineage>
</organism>